<proteinExistence type="predicted"/>
<protein>
    <submittedName>
        <fullName evidence="2">Uncharacterized protein</fullName>
    </submittedName>
</protein>
<organism evidence="2 3">
    <name type="scientific">Snodgrassella alvi</name>
    <dbReference type="NCBI Taxonomy" id="1196083"/>
    <lineage>
        <taxon>Bacteria</taxon>
        <taxon>Pseudomonadati</taxon>
        <taxon>Pseudomonadota</taxon>
        <taxon>Betaproteobacteria</taxon>
        <taxon>Neisseriales</taxon>
        <taxon>Neisseriaceae</taxon>
        <taxon>Snodgrassella</taxon>
    </lineage>
</organism>
<gene>
    <name evidence="2" type="ORF">BHC57_05080</name>
</gene>
<dbReference type="Proteomes" id="UP000230463">
    <property type="component" value="Unassembled WGS sequence"/>
</dbReference>
<dbReference type="EMBL" id="MEIU01000057">
    <property type="protein sequence ID" value="PIT59675.1"/>
    <property type="molecule type" value="Genomic_DNA"/>
</dbReference>
<comment type="caution">
    <text evidence="2">The sequence shown here is derived from an EMBL/GenBank/DDBJ whole genome shotgun (WGS) entry which is preliminary data.</text>
</comment>
<evidence type="ECO:0000313" key="2">
    <source>
        <dbReference type="EMBL" id="PIT59675.1"/>
    </source>
</evidence>
<sequence length="335" mass="40363">MRGEQLQMARKVWAYAKDKNHQFIYEKQSEQLKIFYIWDILRLKERNPEEYKELKFYSTEFDEINRLELTVSEHGFFRYKSEQIDEETKESIYHSTAMLILMEMSQINFTIDNDNYHFTFSKFLVEPCLRFKHFDKDEEKYYPDLVGYFSADCELYDKWHGCLAIEVVFTNNCYSKKINSFEKNHIPIIEVSISKKLKLETEFCGEIKFCVADVEAYYYALKKIFAKKVFGKIRSDPVSNKFYKDKVASLENSFAQELLALESKQELYKEEKLKLEGQFNHLNLKYEKMKAEMSNLQSLLEQMKQREWSLNNKLNFYKTMGFWQKLKQLFQISVD</sequence>
<name>A0A855G6X2_9NEIS</name>
<dbReference type="RefSeq" id="WP_100123592.1">
    <property type="nucleotide sequence ID" value="NZ_MEIU01000057.1"/>
</dbReference>
<accession>A0A855G6X2</accession>
<feature type="coiled-coil region" evidence="1">
    <location>
        <begin position="258"/>
        <end position="306"/>
    </location>
</feature>
<dbReference type="AlphaFoldDB" id="A0A855G6X2"/>
<keyword evidence="1" id="KW-0175">Coiled coil</keyword>
<evidence type="ECO:0000313" key="3">
    <source>
        <dbReference type="Proteomes" id="UP000230463"/>
    </source>
</evidence>
<reference evidence="2 3" key="1">
    <citation type="journal article" date="2017" name="MBio">
        <title>Type VI secretion-mediated competition in the bee gut microbiome.</title>
        <authorList>
            <person name="Steele M.I."/>
            <person name="Kwong W.K."/>
            <person name="Powell J.E."/>
            <person name="Whiteley M."/>
            <person name="Moran N.A."/>
        </authorList>
    </citation>
    <scope>NUCLEOTIDE SEQUENCE [LARGE SCALE GENOMIC DNA]</scope>
    <source>
        <strain evidence="2 3">HK3</strain>
    </source>
</reference>
<evidence type="ECO:0000256" key="1">
    <source>
        <dbReference type="SAM" id="Coils"/>
    </source>
</evidence>